<sequence>MTNISNALSNLELALEGQSAALAMTERSSDPTECIKLIHRVERSWQQMLATHRRLIRLAKVLA</sequence>
<dbReference type="EMBL" id="CP002026">
    <property type="protein sequence ID" value="ADH90185.1"/>
    <property type="molecule type" value="Genomic_DNA"/>
</dbReference>
<dbReference type="Proteomes" id="UP000006633">
    <property type="component" value="Chromosome"/>
</dbReference>
<keyword evidence="2" id="KW-1185">Reference proteome</keyword>
<name>D7A6I7_ANCN5</name>
<protein>
    <submittedName>
        <fullName evidence="1">Uncharacterized protein</fullName>
    </submittedName>
</protein>
<dbReference type="AlphaFoldDB" id="D7A6I7"/>
<gene>
    <name evidence="1" type="ordered locus">Snov_2902</name>
</gene>
<evidence type="ECO:0000313" key="2">
    <source>
        <dbReference type="Proteomes" id="UP000006633"/>
    </source>
</evidence>
<evidence type="ECO:0000313" key="1">
    <source>
        <dbReference type="EMBL" id="ADH90185.1"/>
    </source>
</evidence>
<accession>D7A6I7</accession>
<organism evidence="1 2">
    <name type="scientific">Ancylobacter novellus (strain ATCC 8093 / DSM 506 / JCM 20403 / CCM 1077 / IAM 12100 / NBRC 12443 / NCIMB 10456)</name>
    <name type="common">Starkeya novella</name>
    <dbReference type="NCBI Taxonomy" id="639283"/>
    <lineage>
        <taxon>Bacteria</taxon>
        <taxon>Pseudomonadati</taxon>
        <taxon>Pseudomonadota</taxon>
        <taxon>Alphaproteobacteria</taxon>
        <taxon>Hyphomicrobiales</taxon>
        <taxon>Xanthobacteraceae</taxon>
        <taxon>Ancylobacter</taxon>
    </lineage>
</organism>
<dbReference type="HOGENOM" id="CLU_2883734_0_0_5"/>
<dbReference type="KEGG" id="sno:Snov_2902"/>
<proteinExistence type="predicted"/>
<reference evidence="1 2" key="1">
    <citation type="journal article" date="2012" name="Stand. Genomic Sci.">
        <title>Complete genome sequence of the facultatively chemolithoautotrophic and methylotrophic alpha Proteobacterium Starkeya novella type strain (ATCC 8093(T)).</title>
        <authorList>
            <person name="Kappler U."/>
            <person name="Davenport K."/>
            <person name="Beatson S."/>
            <person name="Lucas S."/>
            <person name="Lapidus A."/>
            <person name="Copeland A."/>
            <person name="Berry K.W."/>
            <person name="Glavina Del Rio T."/>
            <person name="Hammon N."/>
            <person name="Dalin E."/>
            <person name="Tice H."/>
            <person name="Pitluck S."/>
            <person name="Richardson P."/>
            <person name="Bruce D."/>
            <person name="Goodwin L.A."/>
            <person name="Han C."/>
            <person name="Tapia R."/>
            <person name="Detter J.C."/>
            <person name="Chang Y.J."/>
            <person name="Jeffries C.D."/>
            <person name="Land M."/>
            <person name="Hauser L."/>
            <person name="Kyrpides N.C."/>
            <person name="Goker M."/>
            <person name="Ivanova N."/>
            <person name="Klenk H.P."/>
            <person name="Woyke T."/>
        </authorList>
    </citation>
    <scope>NUCLEOTIDE SEQUENCE [LARGE SCALE GENOMIC DNA]</scope>
    <source>
        <strain evidence="2">ATCC 8093 / DSM 506 / JCM 20403 / CCM 1077 / IAM 12100 / NBRC 12443 / NCIMB 10456</strain>
    </source>
</reference>